<dbReference type="Gene3D" id="1.10.260.40">
    <property type="entry name" value="lambda repressor-like DNA-binding domains"/>
    <property type="match status" value="1"/>
</dbReference>
<dbReference type="PROSITE" id="PS50943">
    <property type="entry name" value="HTH_CROC1"/>
    <property type="match status" value="1"/>
</dbReference>
<reference evidence="2" key="1">
    <citation type="submission" date="2020-04" db="EMBL/GenBank/DDBJ databases">
        <authorList>
            <person name="Chiriac C."/>
            <person name="Salcher M."/>
            <person name="Ghai R."/>
            <person name="Kavagutti S V."/>
        </authorList>
    </citation>
    <scope>NUCLEOTIDE SEQUENCE</scope>
</reference>
<dbReference type="CDD" id="cd00093">
    <property type="entry name" value="HTH_XRE"/>
    <property type="match status" value="1"/>
</dbReference>
<gene>
    <name evidence="2" type="ORF">UFOVP650_34</name>
</gene>
<dbReference type="GO" id="GO:0003677">
    <property type="term" value="F:DNA binding"/>
    <property type="evidence" value="ECO:0007669"/>
    <property type="project" value="InterPro"/>
</dbReference>
<dbReference type="InterPro" id="IPR001387">
    <property type="entry name" value="Cro/C1-type_HTH"/>
</dbReference>
<name>A0A6J5N6R5_9CAUD</name>
<evidence type="ECO:0000259" key="1">
    <source>
        <dbReference type="PROSITE" id="PS50943"/>
    </source>
</evidence>
<dbReference type="EMBL" id="LR796623">
    <property type="protein sequence ID" value="CAB4154789.1"/>
    <property type="molecule type" value="Genomic_DNA"/>
</dbReference>
<feature type="domain" description="HTH cro/C1-type" evidence="1">
    <location>
        <begin position="12"/>
        <end position="64"/>
    </location>
</feature>
<accession>A0A6J5N6R5</accession>
<dbReference type="SUPFAM" id="SSF47413">
    <property type="entry name" value="lambda repressor-like DNA-binding domains"/>
    <property type="match status" value="1"/>
</dbReference>
<protein>
    <submittedName>
        <fullName evidence="2">HTH_XRE domain containing protein</fullName>
    </submittedName>
</protein>
<organism evidence="2">
    <name type="scientific">uncultured Caudovirales phage</name>
    <dbReference type="NCBI Taxonomy" id="2100421"/>
    <lineage>
        <taxon>Viruses</taxon>
        <taxon>Duplodnaviria</taxon>
        <taxon>Heunggongvirae</taxon>
        <taxon>Uroviricota</taxon>
        <taxon>Caudoviricetes</taxon>
        <taxon>Peduoviridae</taxon>
        <taxon>Maltschvirus</taxon>
        <taxon>Maltschvirus maltsch</taxon>
    </lineage>
</organism>
<evidence type="ECO:0000313" key="2">
    <source>
        <dbReference type="EMBL" id="CAB4154789.1"/>
    </source>
</evidence>
<dbReference type="InterPro" id="IPR010982">
    <property type="entry name" value="Lambda_DNA-bd_dom_sf"/>
</dbReference>
<dbReference type="Pfam" id="PF13560">
    <property type="entry name" value="HTH_31"/>
    <property type="match status" value="1"/>
</dbReference>
<proteinExistence type="predicted"/>
<sequence length="105" mass="11420">MNVYEATQTTLARRKALGLGTKEAGEAAGILQHTLRDLEQGRSVPKLDTFLDLCEALDIEVQLVPKEQLLAQQAATYASQQEILEAIGKLARCGLGLEARREAAE</sequence>